<evidence type="ECO:0000313" key="1">
    <source>
        <dbReference type="EMBL" id="TWA70043.1"/>
    </source>
</evidence>
<organism evidence="1 2">
    <name type="scientific">Azospirillum brasilense</name>
    <dbReference type="NCBI Taxonomy" id="192"/>
    <lineage>
        <taxon>Bacteria</taxon>
        <taxon>Pseudomonadati</taxon>
        <taxon>Pseudomonadota</taxon>
        <taxon>Alphaproteobacteria</taxon>
        <taxon>Rhodospirillales</taxon>
        <taxon>Azospirillaceae</taxon>
        <taxon>Azospirillum</taxon>
    </lineage>
</organism>
<gene>
    <name evidence="1" type="ORF">FBZ82_104203</name>
</gene>
<sequence length="66" mass="7636">MCQMTITLRHADGRETIHRDITRLDARNCREITLFPLFEDAIPLVGFSVRKIDCLSGRVYLEEDPS</sequence>
<comment type="caution">
    <text evidence="1">The sequence shown here is derived from an EMBL/GenBank/DDBJ whole genome shotgun (WGS) entry which is preliminary data.</text>
</comment>
<protein>
    <recommendedName>
        <fullName evidence="3">CooT family nickel-binding protein</fullName>
    </recommendedName>
</protein>
<reference evidence="1 2" key="1">
    <citation type="submission" date="2019-06" db="EMBL/GenBank/DDBJ databases">
        <title>Genomic Encyclopedia of Type Strains, Phase IV (KMG-V): Genome sequencing to study the core and pangenomes of soil and plant-associated prokaryotes.</title>
        <authorList>
            <person name="Whitman W."/>
        </authorList>
    </citation>
    <scope>NUCLEOTIDE SEQUENCE [LARGE SCALE GENOMIC DNA]</scope>
    <source>
        <strain evidence="1 2">BR 11796</strain>
    </source>
</reference>
<evidence type="ECO:0000313" key="2">
    <source>
        <dbReference type="Proteomes" id="UP000316083"/>
    </source>
</evidence>
<evidence type="ECO:0008006" key="3">
    <source>
        <dbReference type="Google" id="ProtNLM"/>
    </source>
</evidence>
<dbReference type="EMBL" id="VITF01000004">
    <property type="protein sequence ID" value="TWA70043.1"/>
    <property type="molecule type" value="Genomic_DNA"/>
</dbReference>
<proteinExistence type="predicted"/>
<dbReference type="Proteomes" id="UP000316083">
    <property type="component" value="Unassembled WGS sequence"/>
</dbReference>
<dbReference type="AlphaFoldDB" id="A0A560BBT9"/>
<accession>A0A560BBT9</accession>
<name>A0A560BBT9_AZOBR</name>